<feature type="transmembrane region" description="Helical" evidence="2">
    <location>
        <begin position="140"/>
        <end position="165"/>
    </location>
</feature>
<evidence type="ECO:0000313" key="4">
    <source>
        <dbReference type="EMBL" id="HIU94135.1"/>
    </source>
</evidence>
<dbReference type="Pfam" id="PF01381">
    <property type="entry name" value="HTH_3"/>
    <property type="match status" value="1"/>
</dbReference>
<accession>A0A9D1SSW6</accession>
<dbReference type="PROSITE" id="PS50943">
    <property type="entry name" value="HTH_CROC1"/>
    <property type="match status" value="1"/>
</dbReference>
<feature type="domain" description="HTH cro/C1-type" evidence="3">
    <location>
        <begin position="7"/>
        <end position="61"/>
    </location>
</feature>
<evidence type="ECO:0000259" key="3">
    <source>
        <dbReference type="PROSITE" id="PS50943"/>
    </source>
</evidence>
<dbReference type="Gene3D" id="1.10.260.40">
    <property type="entry name" value="lambda repressor-like DNA-binding domains"/>
    <property type="match status" value="1"/>
</dbReference>
<feature type="transmembrane region" description="Helical" evidence="2">
    <location>
        <begin position="177"/>
        <end position="194"/>
    </location>
</feature>
<dbReference type="PANTHER" id="PTHR46558:SF13">
    <property type="entry name" value="HTH-TYPE TRANSCRIPTIONAL REGULATOR IMMR"/>
    <property type="match status" value="1"/>
</dbReference>
<keyword evidence="2" id="KW-1133">Transmembrane helix</keyword>
<keyword evidence="2" id="KW-0812">Transmembrane</keyword>
<protein>
    <submittedName>
        <fullName evidence="4">Helix-turn-helix transcriptional regulator</fullName>
    </submittedName>
</protein>
<gene>
    <name evidence="4" type="ORF">IAD24_03150</name>
</gene>
<dbReference type="InterPro" id="IPR010982">
    <property type="entry name" value="Lambda_DNA-bd_dom_sf"/>
</dbReference>
<keyword evidence="1" id="KW-0238">DNA-binding</keyword>
<dbReference type="GO" id="GO:0003677">
    <property type="term" value="F:DNA binding"/>
    <property type="evidence" value="ECO:0007669"/>
    <property type="project" value="UniProtKB-KW"/>
</dbReference>
<dbReference type="InterPro" id="IPR001387">
    <property type="entry name" value="Cro/C1-type_HTH"/>
</dbReference>
<evidence type="ECO:0000256" key="2">
    <source>
        <dbReference type="SAM" id="Phobius"/>
    </source>
</evidence>
<dbReference type="AlphaFoldDB" id="A0A9D1SSW6"/>
<dbReference type="SMART" id="SM00530">
    <property type="entry name" value="HTH_XRE"/>
    <property type="match status" value="1"/>
</dbReference>
<name>A0A9D1SSW6_9FIRM</name>
<reference evidence="4" key="2">
    <citation type="journal article" date="2021" name="PeerJ">
        <title>Extensive microbial diversity within the chicken gut microbiome revealed by metagenomics and culture.</title>
        <authorList>
            <person name="Gilroy R."/>
            <person name="Ravi A."/>
            <person name="Getino M."/>
            <person name="Pursley I."/>
            <person name="Horton D.L."/>
            <person name="Alikhan N.F."/>
            <person name="Baker D."/>
            <person name="Gharbi K."/>
            <person name="Hall N."/>
            <person name="Watson M."/>
            <person name="Adriaenssens E.M."/>
            <person name="Foster-Nyarko E."/>
            <person name="Jarju S."/>
            <person name="Secka A."/>
            <person name="Antonio M."/>
            <person name="Oren A."/>
            <person name="Chaudhuri R.R."/>
            <person name="La Ragione R."/>
            <person name="Hildebrand F."/>
            <person name="Pallen M.J."/>
        </authorList>
    </citation>
    <scope>NUCLEOTIDE SEQUENCE</scope>
    <source>
        <strain evidence="4">ChiGjej2B2-16831</strain>
    </source>
</reference>
<dbReference type="CDD" id="cd00093">
    <property type="entry name" value="HTH_XRE"/>
    <property type="match status" value="1"/>
</dbReference>
<dbReference type="Proteomes" id="UP000824128">
    <property type="component" value="Unassembled WGS sequence"/>
</dbReference>
<sequence>MNLADRIQSLRKAKGISQEELADRVGVSRQAVSKWESEQSVPDLERLIALSDLFEVTTDYLLKGIEPAADGQRVGRALAGRVLYVSSTALIAVGLCCAFGVWYARQTMAAVWGALAIQTAGAAAYWIGRLLSAERASLTIDWLNIMGLAFMPVSLLTGCLSLLVFHRGWLAPYPNGVWHGVLFVPAFAAVAVISRRCLKKRRRGGCPQTGKSMV</sequence>
<evidence type="ECO:0000256" key="1">
    <source>
        <dbReference type="ARBA" id="ARBA00023125"/>
    </source>
</evidence>
<reference evidence="4" key="1">
    <citation type="submission" date="2020-10" db="EMBL/GenBank/DDBJ databases">
        <authorList>
            <person name="Gilroy R."/>
        </authorList>
    </citation>
    <scope>NUCLEOTIDE SEQUENCE</scope>
    <source>
        <strain evidence="4">ChiGjej2B2-16831</strain>
    </source>
</reference>
<dbReference type="EMBL" id="DVNZ01000101">
    <property type="protein sequence ID" value="HIU94135.1"/>
    <property type="molecule type" value="Genomic_DNA"/>
</dbReference>
<feature type="transmembrane region" description="Helical" evidence="2">
    <location>
        <begin position="82"/>
        <end position="103"/>
    </location>
</feature>
<keyword evidence="2" id="KW-0472">Membrane</keyword>
<organism evidence="4 5">
    <name type="scientific">Candidatus Aphodomorpha intestinavium</name>
    <dbReference type="NCBI Taxonomy" id="2840672"/>
    <lineage>
        <taxon>Bacteria</taxon>
        <taxon>Bacillati</taxon>
        <taxon>Bacillota</taxon>
        <taxon>Clostridia</taxon>
        <taxon>Eubacteriales</taxon>
        <taxon>Candidatus Aphodomorpha</taxon>
    </lineage>
</organism>
<dbReference type="SUPFAM" id="SSF47413">
    <property type="entry name" value="lambda repressor-like DNA-binding domains"/>
    <property type="match status" value="1"/>
</dbReference>
<comment type="caution">
    <text evidence="4">The sequence shown here is derived from an EMBL/GenBank/DDBJ whole genome shotgun (WGS) entry which is preliminary data.</text>
</comment>
<proteinExistence type="predicted"/>
<evidence type="ECO:0000313" key="5">
    <source>
        <dbReference type="Proteomes" id="UP000824128"/>
    </source>
</evidence>
<feature type="transmembrane region" description="Helical" evidence="2">
    <location>
        <begin position="109"/>
        <end position="128"/>
    </location>
</feature>
<dbReference type="PANTHER" id="PTHR46558">
    <property type="entry name" value="TRACRIPTIONAL REGULATORY PROTEIN-RELATED-RELATED"/>
    <property type="match status" value="1"/>
</dbReference>